<reference evidence="8 9" key="2">
    <citation type="journal article" date="2012" name="BMC Genomics">
        <title>The genome of Pelobacter carbinolicus reveals surprising metabolic capabilities and physiological features.</title>
        <authorList>
            <person name="Aklujkar M."/>
            <person name="Haveman S.A."/>
            <person name="Didonato R.Jr."/>
            <person name="Chertkov O."/>
            <person name="Han C.S."/>
            <person name="Land M.L."/>
            <person name="Brown P."/>
            <person name="Lovley D.R."/>
        </authorList>
    </citation>
    <scope>NUCLEOTIDE SEQUENCE [LARGE SCALE GENOMIC DNA]</scope>
    <source>
        <strain evidence="9">DSM 2380 / NBRC 103641 / GraBd1</strain>
    </source>
</reference>
<feature type="transmembrane region" description="Helical" evidence="6">
    <location>
        <begin position="103"/>
        <end position="124"/>
    </location>
</feature>
<reference evidence="9" key="1">
    <citation type="submission" date="2005-10" db="EMBL/GenBank/DDBJ databases">
        <title>Complete sequence of Pelobacter carbinolicus DSM 2380.</title>
        <authorList>
            <person name="Copeland A."/>
            <person name="Lucas S."/>
            <person name="Lapidus A."/>
            <person name="Barry K."/>
            <person name="Detter J.C."/>
            <person name="Glavina T."/>
            <person name="Hammon N."/>
            <person name="Israni S."/>
            <person name="Pitluck S."/>
            <person name="Chertkov O."/>
            <person name="Schmutz J."/>
            <person name="Larimer F."/>
            <person name="Land M."/>
            <person name="Kyrpides N."/>
            <person name="Ivanova N."/>
            <person name="Richardson P."/>
        </authorList>
    </citation>
    <scope>NUCLEOTIDE SEQUENCE [LARGE SCALE GENOMIC DNA]</scope>
    <source>
        <strain evidence="9">DSM 2380 / NBRC 103641 / GraBd1</strain>
    </source>
</reference>
<accession>Q3A3S1</accession>
<sequence length="155" mass="17308">MKILRFGLVGIINTVVDCALLNIFVLVLRVFTPGGLVLCNVFSFLGANVNSYVMNKKWTFRHPEHASQKEYLVFLVCSLGGLGINSGMIFILSQDFFDLGLSFFLHLNLAKIAATVVSMLWNFFSYKLFVFKDVNVAKSVSATTCHRRSVTSIRG</sequence>
<dbReference type="EMBL" id="CP000142">
    <property type="protein sequence ID" value="ABA88986.1"/>
    <property type="molecule type" value="Genomic_DNA"/>
</dbReference>
<dbReference type="STRING" id="338963.Pcar_1743"/>
<dbReference type="HOGENOM" id="CLU_083873_4_2_7"/>
<evidence type="ECO:0000313" key="8">
    <source>
        <dbReference type="EMBL" id="ABA88986.1"/>
    </source>
</evidence>
<dbReference type="OrthoDB" id="9812049at2"/>
<organism evidence="8 9">
    <name type="scientific">Syntrophotalea carbinolica (strain DSM 2380 / NBRC 103641 / GraBd1)</name>
    <name type="common">Pelobacter carbinolicus</name>
    <dbReference type="NCBI Taxonomy" id="338963"/>
    <lineage>
        <taxon>Bacteria</taxon>
        <taxon>Pseudomonadati</taxon>
        <taxon>Thermodesulfobacteriota</taxon>
        <taxon>Desulfuromonadia</taxon>
        <taxon>Desulfuromonadales</taxon>
        <taxon>Syntrophotaleaceae</taxon>
        <taxon>Syntrophotalea</taxon>
    </lineage>
</organism>
<dbReference type="Pfam" id="PF04138">
    <property type="entry name" value="GtrA_DPMS_TM"/>
    <property type="match status" value="1"/>
</dbReference>
<dbReference type="eggNOG" id="COG2246">
    <property type="taxonomic scope" value="Bacteria"/>
</dbReference>
<gene>
    <name evidence="8" type="ordered locus">Pcar_1743</name>
</gene>
<proteinExistence type="inferred from homology"/>
<evidence type="ECO:0000256" key="4">
    <source>
        <dbReference type="ARBA" id="ARBA00022989"/>
    </source>
</evidence>
<dbReference type="InterPro" id="IPR051401">
    <property type="entry name" value="GtrA_CellWall_Glycosyl"/>
</dbReference>
<evidence type="ECO:0000256" key="6">
    <source>
        <dbReference type="SAM" id="Phobius"/>
    </source>
</evidence>
<keyword evidence="5 6" id="KW-0472">Membrane</keyword>
<feature type="domain" description="GtrA/DPMS transmembrane" evidence="7">
    <location>
        <begin position="5"/>
        <end position="131"/>
    </location>
</feature>
<keyword evidence="3 6" id="KW-0812">Transmembrane</keyword>
<dbReference type="KEGG" id="pca:Pcar_1743"/>
<evidence type="ECO:0000256" key="2">
    <source>
        <dbReference type="ARBA" id="ARBA00009399"/>
    </source>
</evidence>
<evidence type="ECO:0000256" key="1">
    <source>
        <dbReference type="ARBA" id="ARBA00004141"/>
    </source>
</evidence>
<name>Q3A3S1_SYNC1</name>
<dbReference type="AlphaFoldDB" id="Q3A3S1"/>
<comment type="subcellular location">
    <subcellularLocation>
        <location evidence="1">Membrane</location>
        <topology evidence="1">Multi-pass membrane protein</topology>
    </subcellularLocation>
</comment>
<evidence type="ECO:0000256" key="3">
    <source>
        <dbReference type="ARBA" id="ARBA00022692"/>
    </source>
</evidence>
<dbReference type="InterPro" id="IPR007267">
    <property type="entry name" value="GtrA_DPMS_TM"/>
</dbReference>
<protein>
    <submittedName>
        <fullName evidence="8">Membrane protein, GtrA superfamily</fullName>
    </submittedName>
</protein>
<dbReference type="Proteomes" id="UP000002534">
    <property type="component" value="Chromosome"/>
</dbReference>
<feature type="transmembrane region" description="Helical" evidence="6">
    <location>
        <begin position="34"/>
        <end position="50"/>
    </location>
</feature>
<dbReference type="GO" id="GO:0005886">
    <property type="term" value="C:plasma membrane"/>
    <property type="evidence" value="ECO:0007669"/>
    <property type="project" value="TreeGrafter"/>
</dbReference>
<evidence type="ECO:0000313" key="9">
    <source>
        <dbReference type="Proteomes" id="UP000002534"/>
    </source>
</evidence>
<dbReference type="PANTHER" id="PTHR38459">
    <property type="entry name" value="PROPHAGE BACTOPRENOL-LINKED GLUCOSE TRANSLOCASE HOMOLOG"/>
    <property type="match status" value="1"/>
</dbReference>
<dbReference type="GO" id="GO:0000271">
    <property type="term" value="P:polysaccharide biosynthetic process"/>
    <property type="evidence" value="ECO:0007669"/>
    <property type="project" value="InterPro"/>
</dbReference>
<feature type="transmembrane region" description="Helical" evidence="6">
    <location>
        <begin position="71"/>
        <end position="91"/>
    </location>
</feature>
<evidence type="ECO:0000256" key="5">
    <source>
        <dbReference type="ARBA" id="ARBA00023136"/>
    </source>
</evidence>
<dbReference type="RefSeq" id="WP_011341478.1">
    <property type="nucleotide sequence ID" value="NC_007498.2"/>
</dbReference>
<comment type="similarity">
    <text evidence="2">Belongs to the GtrA family.</text>
</comment>
<keyword evidence="4 6" id="KW-1133">Transmembrane helix</keyword>
<keyword evidence="9" id="KW-1185">Reference proteome</keyword>
<dbReference type="PANTHER" id="PTHR38459:SF1">
    <property type="entry name" value="PROPHAGE BACTOPRENOL-LINKED GLUCOSE TRANSLOCASE HOMOLOG"/>
    <property type="match status" value="1"/>
</dbReference>
<evidence type="ECO:0000259" key="7">
    <source>
        <dbReference type="Pfam" id="PF04138"/>
    </source>
</evidence>
<feature type="transmembrane region" description="Helical" evidence="6">
    <location>
        <begin position="7"/>
        <end position="28"/>
    </location>
</feature>